<name>A0A8B5XQP4_9BACI</name>
<reference evidence="1 2" key="1">
    <citation type="submission" date="2019-07" db="EMBL/GenBank/DDBJ databases">
        <title>Genome assembly of Bacillus simplex strain GGC-P6A.</title>
        <authorList>
            <person name="Jennings M.E."/>
            <person name="Barton H.A."/>
        </authorList>
    </citation>
    <scope>NUCLEOTIDE SEQUENCE [LARGE SCALE GENOMIC DNA]</scope>
    <source>
        <strain evidence="1 2">GGC-P6A</strain>
    </source>
</reference>
<accession>A0A8B5XQP4</accession>
<gene>
    <name evidence="1" type="ORF">FQP34_22425</name>
</gene>
<dbReference type="Proteomes" id="UP000317770">
    <property type="component" value="Unassembled WGS sequence"/>
</dbReference>
<comment type="caution">
    <text evidence="1">The sequence shown here is derived from an EMBL/GenBank/DDBJ whole genome shotgun (WGS) entry which is preliminary data.</text>
</comment>
<evidence type="ECO:0000313" key="2">
    <source>
        <dbReference type="Proteomes" id="UP000317770"/>
    </source>
</evidence>
<proteinExistence type="predicted"/>
<protein>
    <submittedName>
        <fullName evidence="1">Bacitracin ABC transporter ATP-binding protein</fullName>
    </submittedName>
</protein>
<keyword evidence="1" id="KW-0547">Nucleotide-binding</keyword>
<keyword evidence="1" id="KW-0067">ATP-binding</keyword>
<sequence>MFKDNSPFISDEFLDELAKDINQQYGGPTKEQIAEPINND</sequence>
<dbReference type="GO" id="GO:0005524">
    <property type="term" value="F:ATP binding"/>
    <property type="evidence" value="ECO:0007669"/>
    <property type="project" value="UniProtKB-KW"/>
</dbReference>
<dbReference type="AlphaFoldDB" id="A0A8B5XQP4"/>
<organism evidence="1 2">
    <name type="scientific">Peribacillus simplex</name>
    <dbReference type="NCBI Taxonomy" id="1478"/>
    <lineage>
        <taxon>Bacteria</taxon>
        <taxon>Bacillati</taxon>
        <taxon>Bacillota</taxon>
        <taxon>Bacilli</taxon>
        <taxon>Bacillales</taxon>
        <taxon>Bacillaceae</taxon>
        <taxon>Peribacillus</taxon>
    </lineage>
</organism>
<dbReference type="EMBL" id="VNKI01000012">
    <property type="protein sequence ID" value="TVX77182.1"/>
    <property type="molecule type" value="Genomic_DNA"/>
</dbReference>
<evidence type="ECO:0000313" key="1">
    <source>
        <dbReference type="EMBL" id="TVX77182.1"/>
    </source>
</evidence>